<evidence type="ECO:0000256" key="1">
    <source>
        <dbReference type="NCBIfam" id="TIGR02722"/>
    </source>
</evidence>
<dbReference type="Pfam" id="PF13036">
    <property type="entry name" value="LpoB"/>
    <property type="match status" value="1"/>
</dbReference>
<feature type="signal peptide" evidence="2">
    <location>
        <begin position="1"/>
        <end position="21"/>
    </location>
</feature>
<dbReference type="RefSeq" id="WP_146682898.1">
    <property type="nucleotide sequence ID" value="NZ_CP019646.1"/>
</dbReference>
<keyword evidence="2" id="KW-0732">Signal</keyword>
<dbReference type="KEGG" id="pbas:SMSP2_01007"/>
<dbReference type="Gene3D" id="3.40.50.10610">
    <property type="entry name" value="ABC-type transport auxiliary lipoprotein component"/>
    <property type="match status" value="1"/>
</dbReference>
<organism evidence="3 4">
    <name type="scientific">Limihaloglobus sulfuriphilus</name>
    <dbReference type="NCBI Taxonomy" id="1851148"/>
    <lineage>
        <taxon>Bacteria</taxon>
        <taxon>Pseudomonadati</taxon>
        <taxon>Planctomycetota</taxon>
        <taxon>Phycisphaerae</taxon>
        <taxon>Sedimentisphaerales</taxon>
        <taxon>Sedimentisphaeraceae</taxon>
        <taxon>Limihaloglobus</taxon>
    </lineage>
</organism>
<feature type="chain" id="PRO_5012298060" description="Penicillin-binding protein activator LpoB" evidence="2">
    <location>
        <begin position="22"/>
        <end position="201"/>
    </location>
</feature>
<name>A0A1Q2MD84_9BACT</name>
<keyword evidence="4" id="KW-1185">Reference proteome</keyword>
<dbReference type="STRING" id="1851148.SMSP2_01007"/>
<dbReference type="OrthoDB" id="272776at2"/>
<dbReference type="NCBIfam" id="TIGR02722">
    <property type="entry name" value="lp"/>
    <property type="match status" value="1"/>
</dbReference>
<reference evidence="4" key="1">
    <citation type="submission" date="2017-02" db="EMBL/GenBank/DDBJ databases">
        <title>Comparative genomics and description of representatives of a novel lineage of planctomycetes thriving in anoxic sediments.</title>
        <authorList>
            <person name="Spring S."/>
            <person name="Bunk B."/>
            <person name="Sproer C."/>
        </authorList>
    </citation>
    <scope>NUCLEOTIDE SEQUENCE [LARGE SCALE GENOMIC DNA]</scope>
    <source>
        <strain evidence="4">SM-Chi-D1</strain>
    </source>
</reference>
<keyword evidence="3" id="KW-0449">Lipoprotein</keyword>
<dbReference type="PROSITE" id="PS51257">
    <property type="entry name" value="PROKAR_LIPOPROTEIN"/>
    <property type="match status" value="1"/>
</dbReference>
<protein>
    <recommendedName>
        <fullName evidence="1">Penicillin-binding protein activator LpoB</fullName>
    </recommendedName>
</protein>
<proteinExistence type="predicted"/>
<evidence type="ECO:0000256" key="2">
    <source>
        <dbReference type="SAM" id="SignalP"/>
    </source>
</evidence>
<sequence length="201" mass="22174" precursor="true">MRSILLAIAVGLIALSGCTTKTTNIDTSNDEGRPVMGLDYRDFDRASAELIESMVSSGVLNKPEGGRYVVATGRVVNDTMQRIDTDQLMAKVEEELMNTGKVVLTSALGGSGAKDDMVYQTRELRDNEEFDTETIAGKGQLIAPELSLSGKIIQKDVKIDKNETQVEYYFQILLTDISSGLRFWQNEVVLGKRGDRKSVSW</sequence>
<evidence type="ECO:0000313" key="3">
    <source>
        <dbReference type="EMBL" id="AQQ70651.1"/>
    </source>
</evidence>
<dbReference type="EMBL" id="CP019646">
    <property type="protein sequence ID" value="AQQ70651.1"/>
    <property type="molecule type" value="Genomic_DNA"/>
</dbReference>
<dbReference type="Proteomes" id="UP000188181">
    <property type="component" value="Chromosome"/>
</dbReference>
<dbReference type="AlphaFoldDB" id="A0A1Q2MD84"/>
<accession>A0A1Q2MD84</accession>
<dbReference type="InterPro" id="IPR014094">
    <property type="entry name" value="LpoB"/>
</dbReference>
<gene>
    <name evidence="3" type="ORF">SMSP2_01007</name>
</gene>
<evidence type="ECO:0000313" key="4">
    <source>
        <dbReference type="Proteomes" id="UP000188181"/>
    </source>
</evidence>